<dbReference type="EMBL" id="CP010311">
    <property type="protein sequence ID" value="AJF07767.1"/>
    <property type="molecule type" value="Genomic_DNA"/>
</dbReference>
<dbReference type="Gene3D" id="3.40.5.80">
    <property type="match status" value="1"/>
</dbReference>
<organism evidence="2 3">
    <name type="scientific">Geoalkalibacter subterraneus</name>
    <dbReference type="NCBI Taxonomy" id="483547"/>
    <lineage>
        <taxon>Bacteria</taxon>
        <taxon>Pseudomonadati</taxon>
        <taxon>Thermodesulfobacteriota</taxon>
        <taxon>Desulfuromonadia</taxon>
        <taxon>Desulfuromonadales</taxon>
        <taxon>Geoalkalibacteraceae</taxon>
        <taxon>Geoalkalibacter</taxon>
    </lineage>
</organism>
<dbReference type="OrthoDB" id="5465462at2"/>
<dbReference type="SUPFAM" id="SSF160059">
    <property type="entry name" value="PriA/YqbF domain"/>
    <property type="match status" value="1"/>
</dbReference>
<dbReference type="Pfam" id="PF17891">
    <property type="entry name" value="FluMu_N"/>
    <property type="match status" value="1"/>
</dbReference>
<name>A0A0B5FHU5_9BACT</name>
<dbReference type="KEGG" id="gsb:GSUB_16070"/>
<dbReference type="AlphaFoldDB" id="A0A0B5FHU5"/>
<keyword evidence="3" id="KW-1185">Reference proteome</keyword>
<accession>A0A0B5FHU5</accession>
<dbReference type="HOGENOM" id="CLU_2806360_0_0_7"/>
<feature type="domain" description="Mu-like prophage FluMu N-terminal" evidence="1">
    <location>
        <begin position="7"/>
        <end position="47"/>
    </location>
</feature>
<dbReference type="InterPro" id="IPR041227">
    <property type="entry name" value="FluMu_N"/>
</dbReference>
<evidence type="ECO:0000313" key="3">
    <source>
        <dbReference type="Proteomes" id="UP000035036"/>
    </source>
</evidence>
<dbReference type="STRING" id="483547.GSUB_16070"/>
<evidence type="ECO:0000313" key="2">
    <source>
        <dbReference type="EMBL" id="AJF07767.1"/>
    </source>
</evidence>
<protein>
    <recommendedName>
        <fullName evidence="1">Mu-like prophage FluMu N-terminal domain-containing protein</fullName>
    </recommendedName>
</protein>
<gene>
    <name evidence="2" type="ORF">GSUB_16070</name>
</gene>
<sequence length="67" mass="7362">MIRITARRDGFRRCGVAHSKQPTEYADDHFSEKELEVLFNEPMLEVEAGVEGGKAKGGKKAGGAKKE</sequence>
<proteinExistence type="predicted"/>
<evidence type="ECO:0000259" key="1">
    <source>
        <dbReference type="Pfam" id="PF17891"/>
    </source>
</evidence>
<dbReference type="Proteomes" id="UP000035036">
    <property type="component" value="Chromosome"/>
</dbReference>
<reference evidence="2 3" key="1">
    <citation type="journal article" date="2015" name="Genome Announc.">
        <title>Genomes of Geoalkalibacter ferrihydriticus Z-0531T and Geoalkalibacter subterraneus Red1T, Two Haloalkaliphilic Metal-Reducing Deltaproteobacteria.</title>
        <authorList>
            <person name="Badalamenti J.P."/>
            <person name="Krajmalnik-Brown R."/>
            <person name="Torres C.I."/>
            <person name="Bond D.R."/>
        </authorList>
    </citation>
    <scope>NUCLEOTIDE SEQUENCE [LARGE SCALE GENOMIC DNA]</scope>
    <source>
        <strain evidence="2 3">Red1</strain>
    </source>
</reference>
<dbReference type="RefSeq" id="WP_040201746.1">
    <property type="nucleotide sequence ID" value="NZ_CP010311.1"/>
</dbReference>